<evidence type="ECO:0000313" key="2">
    <source>
        <dbReference type="EMBL" id="CAE2234528.1"/>
    </source>
</evidence>
<feature type="signal peptide" evidence="1">
    <location>
        <begin position="1"/>
        <end position="17"/>
    </location>
</feature>
<keyword evidence="1" id="KW-0732">Signal</keyword>
<evidence type="ECO:0000256" key="1">
    <source>
        <dbReference type="SAM" id="SignalP"/>
    </source>
</evidence>
<gene>
    <name evidence="2" type="ORF">OAUR00152_LOCUS13272</name>
</gene>
<evidence type="ECO:0008006" key="3">
    <source>
        <dbReference type="Google" id="ProtNLM"/>
    </source>
</evidence>
<reference evidence="2" key="1">
    <citation type="submission" date="2021-01" db="EMBL/GenBank/DDBJ databases">
        <authorList>
            <person name="Corre E."/>
            <person name="Pelletier E."/>
            <person name="Niang G."/>
            <person name="Scheremetjew M."/>
            <person name="Finn R."/>
            <person name="Kale V."/>
            <person name="Holt S."/>
            <person name="Cochrane G."/>
            <person name="Meng A."/>
            <person name="Brown T."/>
            <person name="Cohen L."/>
        </authorList>
    </citation>
    <scope>NUCLEOTIDE SEQUENCE</scope>
    <source>
        <strain evidence="2">Isolate 1302-5</strain>
    </source>
</reference>
<accession>A0A7S4MPB9</accession>
<protein>
    <recommendedName>
        <fullName evidence="3">Bulb-type lectin domain-containing protein</fullName>
    </recommendedName>
</protein>
<dbReference type="EMBL" id="HBKQ01019635">
    <property type="protein sequence ID" value="CAE2234528.1"/>
    <property type="molecule type" value="Transcribed_RNA"/>
</dbReference>
<proteinExistence type="predicted"/>
<feature type="chain" id="PRO_5031570372" description="Bulb-type lectin domain-containing protein" evidence="1">
    <location>
        <begin position="18"/>
        <end position="165"/>
    </location>
</feature>
<dbReference type="AlphaFoldDB" id="A0A7S4MPB9"/>
<organism evidence="2">
    <name type="scientific">Odontella aurita</name>
    <dbReference type="NCBI Taxonomy" id="265563"/>
    <lineage>
        <taxon>Eukaryota</taxon>
        <taxon>Sar</taxon>
        <taxon>Stramenopiles</taxon>
        <taxon>Ochrophyta</taxon>
        <taxon>Bacillariophyta</taxon>
        <taxon>Mediophyceae</taxon>
        <taxon>Biddulphiophycidae</taxon>
        <taxon>Eupodiscales</taxon>
        <taxon>Odontellaceae</taxon>
        <taxon>Odontella</taxon>
    </lineage>
</organism>
<name>A0A7S4MPB9_9STRA</name>
<sequence>MKISWISALVVLPAARGNDEICEKTGSGIVVLEGGESIKRSDGAGICTENWIFWISSGKGKLQLKYNDGAEWRVVWKAKDSMNNVLEGIKECRMQQGGAFVCFGDSGNRLWSLNCGGLDDASLYLYDSDTHGSDDILVFENDPRYFTVTEDGEEYGDCVPKTDFD</sequence>